<reference evidence="2" key="1">
    <citation type="journal article" date="2021" name="Proc. Natl. Acad. Sci. U.S.A.">
        <title>A Catalog of Tens of Thousands of Viruses from Human Metagenomes Reveals Hidden Associations with Chronic Diseases.</title>
        <authorList>
            <person name="Tisza M.J."/>
            <person name="Buck C.B."/>
        </authorList>
    </citation>
    <scope>NUCLEOTIDE SEQUENCE</scope>
    <source>
        <strain evidence="2">Cthu813</strain>
    </source>
</reference>
<sequence>MPPALTREGRENQLIDLAIDQAEKELREGTASSQVLVHYLKLASTREKREKEKMEAEIELLRAKKDAARAEVERGELYKKAVEAMRRYQGAEDYPEDIDEGFY</sequence>
<protein>
    <submittedName>
        <fullName evidence="2">Uncharacterized protein</fullName>
    </submittedName>
</protein>
<organism evidence="2">
    <name type="scientific">Siphoviridae sp. cthu813</name>
    <dbReference type="NCBI Taxonomy" id="2825618"/>
    <lineage>
        <taxon>Viruses</taxon>
        <taxon>Duplodnaviria</taxon>
        <taxon>Heunggongvirae</taxon>
        <taxon>Uroviricota</taxon>
        <taxon>Caudoviricetes</taxon>
    </lineage>
</organism>
<dbReference type="EMBL" id="BK016270">
    <property type="protein sequence ID" value="DAG06366.1"/>
    <property type="molecule type" value="Genomic_DNA"/>
</dbReference>
<name>A0A8S5VI56_9CAUD</name>
<feature type="coiled-coil region" evidence="1">
    <location>
        <begin position="44"/>
        <end position="73"/>
    </location>
</feature>
<keyword evidence="1" id="KW-0175">Coiled coil</keyword>
<proteinExistence type="predicted"/>
<evidence type="ECO:0000256" key="1">
    <source>
        <dbReference type="SAM" id="Coils"/>
    </source>
</evidence>
<evidence type="ECO:0000313" key="2">
    <source>
        <dbReference type="EMBL" id="DAG06366.1"/>
    </source>
</evidence>
<accession>A0A8S5VI56</accession>